<keyword evidence="5" id="KW-1185">Reference proteome</keyword>
<gene>
    <name evidence="4" type="ORF">Sango_1866700</name>
</gene>
<reference evidence="4" key="1">
    <citation type="submission" date="2020-06" db="EMBL/GenBank/DDBJ databases">
        <authorList>
            <person name="Li T."/>
            <person name="Hu X."/>
            <person name="Zhang T."/>
            <person name="Song X."/>
            <person name="Zhang H."/>
            <person name="Dai N."/>
            <person name="Sheng W."/>
            <person name="Hou X."/>
            <person name="Wei L."/>
        </authorList>
    </citation>
    <scope>NUCLEOTIDE SEQUENCE</scope>
    <source>
        <strain evidence="4">K16</strain>
        <tissue evidence="4">Leaf</tissue>
    </source>
</reference>
<proteinExistence type="inferred from homology"/>
<comment type="caution">
    <text evidence="4">The sequence shown here is derived from an EMBL/GenBank/DDBJ whole genome shotgun (WGS) entry which is preliminary data.</text>
</comment>
<keyword evidence="3" id="KW-1133">Transmembrane helix</keyword>
<comment type="subcellular location">
    <subcellularLocation>
        <location evidence="1">Membrane</location>
        <topology evidence="1">Multi-pass membrane protein</topology>
    </subcellularLocation>
</comment>
<evidence type="ECO:0000313" key="5">
    <source>
        <dbReference type="Proteomes" id="UP001289374"/>
    </source>
</evidence>
<dbReference type="PANTHER" id="PTHR43634:SF2">
    <property type="entry name" value="LOW CONDUCTANCE MECHANOSENSITIVE CHANNEL YNAI"/>
    <property type="match status" value="1"/>
</dbReference>
<evidence type="ECO:0000313" key="4">
    <source>
        <dbReference type="EMBL" id="KAK4393959.1"/>
    </source>
</evidence>
<dbReference type="PANTHER" id="PTHR43634">
    <property type="entry name" value="OW CONDUCTANCE MECHANOSENSITIVE CHANNEL"/>
    <property type="match status" value="1"/>
</dbReference>
<evidence type="ECO:0000256" key="3">
    <source>
        <dbReference type="SAM" id="Phobius"/>
    </source>
</evidence>
<feature type="transmembrane region" description="Helical" evidence="3">
    <location>
        <begin position="108"/>
        <end position="127"/>
    </location>
</feature>
<comment type="similarity">
    <text evidence="2">Belongs to the MscS (TC 1.A.23) family.</text>
</comment>
<organism evidence="4 5">
    <name type="scientific">Sesamum angolense</name>
    <dbReference type="NCBI Taxonomy" id="2727404"/>
    <lineage>
        <taxon>Eukaryota</taxon>
        <taxon>Viridiplantae</taxon>
        <taxon>Streptophyta</taxon>
        <taxon>Embryophyta</taxon>
        <taxon>Tracheophyta</taxon>
        <taxon>Spermatophyta</taxon>
        <taxon>Magnoliopsida</taxon>
        <taxon>eudicotyledons</taxon>
        <taxon>Gunneridae</taxon>
        <taxon>Pentapetalae</taxon>
        <taxon>asterids</taxon>
        <taxon>lamiids</taxon>
        <taxon>Lamiales</taxon>
        <taxon>Pedaliaceae</taxon>
        <taxon>Sesamum</taxon>
    </lineage>
</organism>
<keyword evidence="3" id="KW-0812">Transmembrane</keyword>
<dbReference type="Proteomes" id="UP001289374">
    <property type="component" value="Unassembled WGS sequence"/>
</dbReference>
<dbReference type="InterPro" id="IPR045042">
    <property type="entry name" value="YnaI-like"/>
</dbReference>
<sequence>MAVSGSLQLTLELGICRNHGRSKRLRVNVRLFVCAVNIPLFFERIRFSSDYFLIYVAFPDAEFSKRQIVYIEQYSAVNFTGPSLDANIVKNATLTLARSFNRLQGSPIVIKLASAVGILIFAVWGLGPLVRLSRNIFLQERLW</sequence>
<evidence type="ECO:0000256" key="2">
    <source>
        <dbReference type="ARBA" id="ARBA00008017"/>
    </source>
</evidence>
<dbReference type="EMBL" id="JACGWL010000010">
    <property type="protein sequence ID" value="KAK4393959.1"/>
    <property type="molecule type" value="Genomic_DNA"/>
</dbReference>
<accession>A0AAE1WIR1</accession>
<protein>
    <submittedName>
        <fullName evidence="4">Uncharacterized protein</fullName>
    </submittedName>
</protein>
<name>A0AAE1WIR1_9LAMI</name>
<dbReference type="GO" id="GO:0016020">
    <property type="term" value="C:membrane"/>
    <property type="evidence" value="ECO:0007669"/>
    <property type="project" value="UniProtKB-SubCell"/>
</dbReference>
<evidence type="ECO:0000256" key="1">
    <source>
        <dbReference type="ARBA" id="ARBA00004141"/>
    </source>
</evidence>
<dbReference type="AlphaFoldDB" id="A0AAE1WIR1"/>
<keyword evidence="3" id="KW-0472">Membrane</keyword>
<reference evidence="4" key="2">
    <citation type="journal article" date="2024" name="Plant">
        <title>Genomic evolution and insights into agronomic trait innovations of Sesamum species.</title>
        <authorList>
            <person name="Miao H."/>
            <person name="Wang L."/>
            <person name="Qu L."/>
            <person name="Liu H."/>
            <person name="Sun Y."/>
            <person name="Le M."/>
            <person name="Wang Q."/>
            <person name="Wei S."/>
            <person name="Zheng Y."/>
            <person name="Lin W."/>
            <person name="Duan Y."/>
            <person name="Cao H."/>
            <person name="Xiong S."/>
            <person name="Wang X."/>
            <person name="Wei L."/>
            <person name="Li C."/>
            <person name="Ma Q."/>
            <person name="Ju M."/>
            <person name="Zhao R."/>
            <person name="Li G."/>
            <person name="Mu C."/>
            <person name="Tian Q."/>
            <person name="Mei H."/>
            <person name="Zhang T."/>
            <person name="Gao T."/>
            <person name="Zhang H."/>
        </authorList>
    </citation>
    <scope>NUCLEOTIDE SEQUENCE</scope>
    <source>
        <strain evidence="4">K16</strain>
    </source>
</reference>